<dbReference type="AlphaFoldDB" id="A0A6P1Y4R5"/>
<sequence length="58" mass="7131">MESFWKTMKREMPSIRHMKFEQAKATIVEYIELYYNSERLHSSINYRIPNEAYQQLSI</sequence>
<evidence type="ECO:0000313" key="2">
    <source>
        <dbReference type="EMBL" id="QHX44544.1"/>
    </source>
</evidence>
<dbReference type="EMBL" id="CP048020">
    <property type="protein sequence ID" value="QHX44544.1"/>
    <property type="molecule type" value="Genomic_DNA"/>
</dbReference>
<dbReference type="PANTHER" id="PTHR46889">
    <property type="entry name" value="TRANSPOSASE INSF FOR INSERTION SEQUENCE IS3B-RELATED"/>
    <property type="match status" value="1"/>
</dbReference>
<dbReference type="Pfam" id="PF13683">
    <property type="entry name" value="rve_3"/>
    <property type="match status" value="1"/>
</dbReference>
<dbReference type="InterPro" id="IPR001584">
    <property type="entry name" value="Integrase_cat-core"/>
</dbReference>
<dbReference type="InterPro" id="IPR012337">
    <property type="entry name" value="RNaseH-like_sf"/>
</dbReference>
<proteinExistence type="predicted"/>
<dbReference type="InterPro" id="IPR050900">
    <property type="entry name" value="Transposase_IS3/IS150/IS904"/>
</dbReference>
<evidence type="ECO:0000259" key="1">
    <source>
        <dbReference type="Pfam" id="PF13683"/>
    </source>
</evidence>
<accession>A0A6P1Y4R5</accession>
<name>A0A6P1Y4R5_9SPIR</name>
<gene>
    <name evidence="2" type="ORF">GWP43_08615</name>
</gene>
<evidence type="ECO:0000313" key="3">
    <source>
        <dbReference type="Proteomes" id="UP000464374"/>
    </source>
</evidence>
<organism evidence="2 3">
    <name type="scientific">Treponema vincentii</name>
    <dbReference type="NCBI Taxonomy" id="69710"/>
    <lineage>
        <taxon>Bacteria</taxon>
        <taxon>Pseudomonadati</taxon>
        <taxon>Spirochaetota</taxon>
        <taxon>Spirochaetia</taxon>
        <taxon>Spirochaetales</taxon>
        <taxon>Treponemataceae</taxon>
        <taxon>Treponema</taxon>
    </lineage>
</organism>
<dbReference type="Proteomes" id="UP000464374">
    <property type="component" value="Chromosome"/>
</dbReference>
<dbReference type="SUPFAM" id="SSF53098">
    <property type="entry name" value="Ribonuclease H-like"/>
    <property type="match status" value="1"/>
</dbReference>
<dbReference type="KEGG" id="trz:GWP43_08615"/>
<feature type="domain" description="Integrase catalytic" evidence="1">
    <location>
        <begin position="1"/>
        <end position="49"/>
    </location>
</feature>
<dbReference type="GO" id="GO:0015074">
    <property type="term" value="P:DNA integration"/>
    <property type="evidence" value="ECO:0007669"/>
    <property type="project" value="InterPro"/>
</dbReference>
<protein>
    <submittedName>
        <fullName evidence="2">Transposase</fullName>
    </submittedName>
</protein>
<reference evidence="2 3" key="1">
    <citation type="submission" date="2020-01" db="EMBL/GenBank/DDBJ databases">
        <title>Complete genome sequence of a human oral phylogroup 1 Treponema sp. strain ATCC 700766, originally isolated from periodontitis dental plaque.</title>
        <authorList>
            <person name="Chan Y."/>
            <person name="Huo Y.-B."/>
            <person name="Yu X.-L."/>
            <person name="Zeng H."/>
            <person name="Leung W.-K."/>
            <person name="Watt R.M."/>
        </authorList>
    </citation>
    <scope>NUCLEOTIDE SEQUENCE [LARGE SCALE GENOMIC DNA]</scope>
    <source>
        <strain evidence="2 3">OMZ 804</strain>
    </source>
</reference>
<dbReference type="RefSeq" id="WP_162664821.1">
    <property type="nucleotide sequence ID" value="NZ_CP048020.1"/>
</dbReference>